<dbReference type="PANTHER" id="PTHR31956:SF1">
    <property type="entry name" value="NON-SPECIFIC PHOSPHOLIPASE C1"/>
    <property type="match status" value="1"/>
</dbReference>
<comment type="caution">
    <text evidence="2">The sequence shown here is derived from an EMBL/GenBank/DDBJ whole genome shotgun (WGS) entry which is preliminary data.</text>
</comment>
<organism evidence="2 3">
    <name type="scientific">Rhodoblastus sphagnicola</name>
    <dbReference type="NCBI Taxonomy" id="333368"/>
    <lineage>
        <taxon>Bacteria</taxon>
        <taxon>Pseudomonadati</taxon>
        <taxon>Pseudomonadota</taxon>
        <taxon>Alphaproteobacteria</taxon>
        <taxon>Hyphomicrobiales</taxon>
        <taxon>Rhodoblastaceae</taxon>
        <taxon>Rhodoblastus</taxon>
    </lineage>
</organism>
<evidence type="ECO:0008006" key="4">
    <source>
        <dbReference type="Google" id="ProtNLM"/>
    </source>
</evidence>
<protein>
    <recommendedName>
        <fullName evidence="4">Phosphoesterase</fullName>
    </recommendedName>
</protein>
<evidence type="ECO:0000256" key="1">
    <source>
        <dbReference type="ARBA" id="ARBA00022801"/>
    </source>
</evidence>
<dbReference type="Proteomes" id="UP000239089">
    <property type="component" value="Unassembled WGS sequence"/>
</dbReference>
<dbReference type="AlphaFoldDB" id="A0A2S6NEW1"/>
<evidence type="ECO:0000313" key="3">
    <source>
        <dbReference type="Proteomes" id="UP000239089"/>
    </source>
</evidence>
<dbReference type="GO" id="GO:0042578">
    <property type="term" value="F:phosphoric ester hydrolase activity"/>
    <property type="evidence" value="ECO:0007669"/>
    <property type="project" value="UniProtKB-ARBA"/>
</dbReference>
<keyword evidence="3" id="KW-1185">Reference proteome</keyword>
<name>A0A2S6NEW1_9HYPH</name>
<sequence>MKRLFQCWLASTVALTTLACPAWSDERSAQWRHEFSDDKGHALNVSKLVHLQPDPTRDVKPYVRGADEDYDYGPQTQKRMIKALQKKVKFVFVIFNENHSFDNEFGSFPGVNGLYSDGRKPRSAANTPGFTQTYTDQATGLTVSAQPFGIGPQQNATFTDSVDHSHTGLAKKIDVVNGVAKMDGFAGDEYNRFANNTAAGQAKGKQFANLVMSHIDCETIPFFWYWASRFTIFDNIFATEDTPSTPNAIALIAGQAGETQWVKHGSVGLAYKSVAPVCGKTYPDGVTQGVPVVNDPQPFYSSQFDATATNRASPGCNEGYGSTNISNNLTFASVPLTMLGKNASKVTSADLNPAFDLADIQQDIPYLTWYANKPVGWRWYQEGYDLEPSDTTSTASHASFVSHHNGAEYFGYIANNPELSANLKGLGDFFSDVAAGKLPNGGVIYIRGGYTNLNGLKPPIQNPNYPQALTAADITAITNAKSGDDDHPGYTDHQISEAMAARVINAVAGNEKLWNESAVIITYDESDGFYDHVPPRILSYGPDSLPLSRGVRVPLILISPYARAHAVSSAEGDHNAVIETINAIFGLPALASLPDEAQALAAGNAPAFNQFGPAGFEQKHLGPRDLPSSITQSLLSGFDLERLEGRQPPLPASLAKIPDSAVNSLPHLGGKGGVCKQIGITPEDVRQGVANKVPAGFNTLPSTLPKYN</sequence>
<dbReference type="InterPro" id="IPR007312">
    <property type="entry name" value="Phosphoesterase"/>
</dbReference>
<reference evidence="2 3" key="1">
    <citation type="journal article" date="2018" name="Arch. Microbiol.">
        <title>New insights into the metabolic potential of the phototrophic purple bacterium Rhodopila globiformis DSM 161(T) from its draft genome sequence and evidence for a vanadium-dependent nitrogenase.</title>
        <authorList>
            <person name="Imhoff J.F."/>
            <person name="Rahn T."/>
            <person name="Kunzel S."/>
            <person name="Neulinger S.C."/>
        </authorList>
    </citation>
    <scope>NUCLEOTIDE SEQUENCE [LARGE SCALE GENOMIC DNA]</scope>
    <source>
        <strain evidence="2 3">DSM 16996</strain>
    </source>
</reference>
<dbReference type="Pfam" id="PF04185">
    <property type="entry name" value="Phosphoesterase"/>
    <property type="match status" value="1"/>
</dbReference>
<gene>
    <name evidence="2" type="ORF">CCR94_02895</name>
</gene>
<proteinExistence type="predicted"/>
<accession>A0A2S6NEW1</accession>
<dbReference type="OrthoDB" id="9770871at2"/>
<dbReference type="Gene3D" id="3.40.720.10">
    <property type="entry name" value="Alkaline Phosphatase, subunit A"/>
    <property type="match status" value="2"/>
</dbReference>
<dbReference type="InterPro" id="IPR017850">
    <property type="entry name" value="Alkaline_phosphatase_core_sf"/>
</dbReference>
<dbReference type="PROSITE" id="PS51257">
    <property type="entry name" value="PROKAR_LIPOPROTEIN"/>
    <property type="match status" value="1"/>
</dbReference>
<evidence type="ECO:0000313" key="2">
    <source>
        <dbReference type="EMBL" id="PPQ33130.1"/>
    </source>
</evidence>
<dbReference type="PANTHER" id="PTHR31956">
    <property type="entry name" value="NON-SPECIFIC PHOSPHOLIPASE C4-RELATED"/>
    <property type="match status" value="1"/>
</dbReference>
<dbReference type="RefSeq" id="WP_104506379.1">
    <property type="nucleotide sequence ID" value="NZ_JACIGC010000001.1"/>
</dbReference>
<keyword evidence="1" id="KW-0378">Hydrolase</keyword>
<dbReference type="EMBL" id="NHSJ01000028">
    <property type="protein sequence ID" value="PPQ33130.1"/>
    <property type="molecule type" value="Genomic_DNA"/>
</dbReference>